<feature type="binding site" evidence="13">
    <location>
        <begin position="122"/>
        <end position="126"/>
    </location>
    <ligand>
        <name>UDP-N-acetyl-alpha-D-glucosamine</name>
        <dbReference type="ChEBI" id="CHEBI:57705"/>
    </ligand>
</feature>
<feature type="binding site" evidence="13">
    <location>
        <position position="93"/>
    </location>
    <ligand>
        <name>UDP-N-acetyl-alpha-D-glucosamine</name>
        <dbReference type="ChEBI" id="CHEBI:57705"/>
    </ligand>
</feature>
<keyword evidence="4 13" id="KW-0132">Cell division</keyword>
<dbReference type="InterPro" id="IPR001986">
    <property type="entry name" value="Enolpyruvate_Tfrase_dom"/>
</dbReference>
<comment type="subcellular location">
    <subcellularLocation>
        <location evidence="1 13">Cytoplasm</location>
    </subcellularLocation>
</comment>
<evidence type="ECO:0000256" key="12">
    <source>
        <dbReference type="ARBA" id="ARBA00047527"/>
    </source>
</evidence>
<dbReference type="GO" id="GO:0071555">
    <property type="term" value="P:cell wall organization"/>
    <property type="evidence" value="ECO:0007669"/>
    <property type="project" value="UniProtKB-KW"/>
</dbReference>
<dbReference type="FunFam" id="3.65.10.10:FF:000002">
    <property type="entry name" value="UDP-N-acetylglucosamine 1-carboxyvinyltransferase"/>
    <property type="match status" value="1"/>
</dbReference>
<dbReference type="SUPFAM" id="SSF55205">
    <property type="entry name" value="EPT/RTPC-like"/>
    <property type="match status" value="1"/>
</dbReference>
<evidence type="ECO:0000313" key="16">
    <source>
        <dbReference type="Proteomes" id="UP000242999"/>
    </source>
</evidence>
<dbReference type="CDD" id="cd01555">
    <property type="entry name" value="UdpNAET"/>
    <property type="match status" value="1"/>
</dbReference>
<keyword evidence="5 13" id="KW-0808">Transferase</keyword>
<dbReference type="EMBL" id="FNYH01000001">
    <property type="protein sequence ID" value="SEI39898.1"/>
    <property type="molecule type" value="Genomic_DNA"/>
</dbReference>
<dbReference type="Gene3D" id="3.65.10.10">
    <property type="entry name" value="Enolpyruvate transferase domain"/>
    <property type="match status" value="2"/>
</dbReference>
<dbReference type="Proteomes" id="UP000242999">
    <property type="component" value="Unassembled WGS sequence"/>
</dbReference>
<evidence type="ECO:0000256" key="1">
    <source>
        <dbReference type="ARBA" id="ARBA00004496"/>
    </source>
</evidence>
<comment type="pathway">
    <text evidence="2 13">Cell wall biogenesis; peptidoglycan biosynthesis.</text>
</comment>
<dbReference type="GO" id="GO:0051301">
    <property type="term" value="P:cell division"/>
    <property type="evidence" value="ECO:0007669"/>
    <property type="project" value="UniProtKB-KW"/>
</dbReference>
<dbReference type="Pfam" id="PF00275">
    <property type="entry name" value="EPSP_synthase"/>
    <property type="match status" value="1"/>
</dbReference>
<evidence type="ECO:0000256" key="10">
    <source>
        <dbReference type="ARBA" id="ARBA00023317"/>
    </source>
</evidence>
<feature type="domain" description="Enolpyruvate transferase" evidence="14">
    <location>
        <begin position="7"/>
        <end position="408"/>
    </location>
</feature>
<feature type="modified residue" description="2-(S-cysteinyl)pyruvic acid O-phosphothioketal" evidence="13">
    <location>
        <position position="117"/>
    </location>
</feature>
<evidence type="ECO:0000256" key="8">
    <source>
        <dbReference type="ARBA" id="ARBA00023306"/>
    </source>
</evidence>
<evidence type="ECO:0000256" key="13">
    <source>
        <dbReference type="HAMAP-Rule" id="MF_00111"/>
    </source>
</evidence>
<evidence type="ECO:0000256" key="11">
    <source>
        <dbReference type="ARBA" id="ARBA00038367"/>
    </source>
</evidence>
<evidence type="ECO:0000256" key="5">
    <source>
        <dbReference type="ARBA" id="ARBA00022679"/>
    </source>
</evidence>
<organism evidence="15 16">
    <name type="scientific">Allopseudospirillum japonicum</name>
    <dbReference type="NCBI Taxonomy" id="64971"/>
    <lineage>
        <taxon>Bacteria</taxon>
        <taxon>Pseudomonadati</taxon>
        <taxon>Pseudomonadota</taxon>
        <taxon>Gammaproteobacteria</taxon>
        <taxon>Oceanospirillales</taxon>
        <taxon>Oceanospirillaceae</taxon>
        <taxon>Allopseudospirillum</taxon>
    </lineage>
</organism>
<dbReference type="InterPro" id="IPR036968">
    <property type="entry name" value="Enolpyruvate_Tfrase_sf"/>
</dbReference>
<dbReference type="PANTHER" id="PTHR43783">
    <property type="entry name" value="UDP-N-ACETYLGLUCOSAMINE 1-CARBOXYVINYLTRANSFERASE"/>
    <property type="match status" value="1"/>
</dbReference>
<evidence type="ECO:0000256" key="2">
    <source>
        <dbReference type="ARBA" id="ARBA00004752"/>
    </source>
</evidence>
<keyword evidence="3 13" id="KW-0963">Cytoplasm</keyword>
<feature type="binding site" evidence="13">
    <location>
        <position position="307"/>
    </location>
    <ligand>
        <name>UDP-N-acetyl-alpha-D-glucosamine</name>
        <dbReference type="ChEBI" id="CHEBI:57705"/>
    </ligand>
</feature>
<dbReference type="GO" id="GO:0005737">
    <property type="term" value="C:cytoplasm"/>
    <property type="evidence" value="ECO:0007669"/>
    <property type="project" value="UniProtKB-SubCell"/>
</dbReference>
<evidence type="ECO:0000256" key="9">
    <source>
        <dbReference type="ARBA" id="ARBA00023316"/>
    </source>
</evidence>
<dbReference type="HAMAP" id="MF_00111">
    <property type="entry name" value="MurA"/>
    <property type="match status" value="1"/>
</dbReference>
<comment type="caution">
    <text evidence="13">Lacks conserved residue(s) required for the propagation of feature annotation.</text>
</comment>
<dbReference type="PANTHER" id="PTHR43783:SF1">
    <property type="entry name" value="UDP-N-ACETYLGLUCOSAMINE 1-CARBOXYVINYLTRANSFERASE"/>
    <property type="match status" value="1"/>
</dbReference>
<evidence type="ECO:0000256" key="3">
    <source>
        <dbReference type="ARBA" id="ARBA00022490"/>
    </source>
</evidence>
<dbReference type="GO" id="GO:0009252">
    <property type="term" value="P:peptidoglycan biosynthetic process"/>
    <property type="evidence" value="ECO:0007669"/>
    <property type="project" value="UniProtKB-UniRule"/>
</dbReference>
<dbReference type="STRING" id="64971.SAMN05421831_101277"/>
<dbReference type="GO" id="GO:0019277">
    <property type="term" value="P:UDP-N-acetylgalactosamine biosynthetic process"/>
    <property type="evidence" value="ECO:0007669"/>
    <property type="project" value="InterPro"/>
</dbReference>
<evidence type="ECO:0000256" key="7">
    <source>
        <dbReference type="ARBA" id="ARBA00022984"/>
    </source>
</evidence>
<dbReference type="UniPathway" id="UPA00219"/>
<evidence type="ECO:0000313" key="15">
    <source>
        <dbReference type="EMBL" id="SEI39898.1"/>
    </source>
</evidence>
<dbReference type="InterPro" id="IPR005750">
    <property type="entry name" value="UDP_GlcNAc_COvinyl_MurA"/>
</dbReference>
<dbReference type="GO" id="GO:0008760">
    <property type="term" value="F:UDP-N-acetylglucosamine 1-carboxyvinyltransferase activity"/>
    <property type="evidence" value="ECO:0007669"/>
    <property type="project" value="UniProtKB-UniRule"/>
</dbReference>
<keyword evidence="10 13" id="KW-0670">Pyruvate</keyword>
<sequence>MDKLLITGGRPLDGEIWISGAKNSALPILAATLLADGPVTISNLPHLHDVTTMISLLGRMGIEATVDEKMRLEVDARTIRDCCAPYELVKTMRASILVLGPLLAHFGRAEVSLPGGCAIGSRPVDLHIRGLEAMGANIRVEEGYIKAEVAGRLRGTRWVFDTVTVTGTENLLMAATLAEGRTILENAAREPEVVDLAHCLIQMGAQIQGHGTDTLIIDGVPSLKGCEYKVVADRIETGTYLVAAAATQGKIRLRQTCPDILDAVLLKLEEAGAHLNTGPDWIELDMQGRRPRAVNLKTTPYPGFPTDMQAQFVAMNAIADGVSTVIETIFENRFMHVNEMQRMGADIRVEGNTAIIRGVASLKAAPVMATDLRASASLVIAALVADGETCVDRIYHIDRGYECIEEKLQLLGAKIRRIPV</sequence>
<evidence type="ECO:0000259" key="14">
    <source>
        <dbReference type="Pfam" id="PF00275"/>
    </source>
</evidence>
<dbReference type="NCBIfam" id="NF006873">
    <property type="entry name" value="PRK09369.1"/>
    <property type="match status" value="1"/>
</dbReference>
<keyword evidence="9 13" id="KW-0961">Cell wall biogenesis/degradation</keyword>
<dbReference type="NCBIfam" id="TIGR01072">
    <property type="entry name" value="murA"/>
    <property type="match status" value="1"/>
</dbReference>
<dbReference type="AlphaFoldDB" id="A0A1H6Q812"/>
<gene>
    <name evidence="13" type="primary">murA</name>
    <name evidence="15" type="ORF">SAMN05421831_101277</name>
</gene>
<keyword evidence="7 13" id="KW-0573">Peptidoglycan synthesis</keyword>
<name>A0A1H6Q812_9GAMM</name>
<dbReference type="InterPro" id="IPR050068">
    <property type="entry name" value="MurA_subfamily"/>
</dbReference>
<feature type="binding site" evidence="13">
    <location>
        <begin position="22"/>
        <end position="23"/>
    </location>
    <ligand>
        <name>phosphoenolpyruvate</name>
        <dbReference type="ChEBI" id="CHEBI:58702"/>
    </ligand>
</feature>
<keyword evidence="8 13" id="KW-0131">Cell cycle</keyword>
<dbReference type="RefSeq" id="WP_093308156.1">
    <property type="nucleotide sequence ID" value="NZ_FNYH01000001.1"/>
</dbReference>
<feature type="binding site" evidence="13">
    <location>
        <position position="329"/>
    </location>
    <ligand>
        <name>UDP-N-acetyl-alpha-D-glucosamine</name>
        <dbReference type="ChEBI" id="CHEBI:57705"/>
    </ligand>
</feature>
<dbReference type="InterPro" id="IPR013792">
    <property type="entry name" value="RNA3'P_cycl/enolpyr_Trfase_a/b"/>
</dbReference>
<comment type="function">
    <text evidence="13">Cell wall formation. Adds enolpyruvyl to UDP-N-acetylglucosamine.</text>
</comment>
<dbReference type="OrthoDB" id="9803760at2"/>
<protein>
    <recommendedName>
        <fullName evidence="13">UDP-N-acetylglucosamine 1-carboxyvinyltransferase</fullName>
        <ecNumber evidence="13">2.5.1.7</ecNumber>
    </recommendedName>
    <alternativeName>
        <fullName evidence="13">Enoylpyruvate transferase</fullName>
    </alternativeName>
    <alternativeName>
        <fullName evidence="13">UDP-N-acetylglucosamine enolpyruvyl transferase</fullName>
        <shortName evidence="13">EPT</shortName>
    </alternativeName>
</protein>
<feature type="active site" description="Proton donor" evidence="13">
    <location>
        <position position="117"/>
    </location>
</feature>
<dbReference type="GO" id="GO:0008360">
    <property type="term" value="P:regulation of cell shape"/>
    <property type="evidence" value="ECO:0007669"/>
    <property type="project" value="UniProtKB-KW"/>
</dbReference>
<keyword evidence="16" id="KW-1185">Reference proteome</keyword>
<reference evidence="16" key="1">
    <citation type="submission" date="2016-10" db="EMBL/GenBank/DDBJ databases">
        <authorList>
            <person name="Varghese N."/>
            <person name="Submissions S."/>
        </authorList>
    </citation>
    <scope>NUCLEOTIDE SEQUENCE [LARGE SCALE GENOMIC DNA]</scope>
    <source>
        <strain evidence="16">DSM 7165</strain>
    </source>
</reference>
<evidence type="ECO:0000256" key="4">
    <source>
        <dbReference type="ARBA" id="ARBA00022618"/>
    </source>
</evidence>
<accession>A0A1H6Q812</accession>
<keyword evidence="6 13" id="KW-0133">Cell shape</keyword>
<comment type="similarity">
    <text evidence="11 13">Belongs to the EPSP synthase family. MurA subfamily.</text>
</comment>
<dbReference type="EC" id="2.5.1.7" evidence="13"/>
<evidence type="ECO:0000256" key="6">
    <source>
        <dbReference type="ARBA" id="ARBA00022960"/>
    </source>
</evidence>
<proteinExistence type="inferred from homology"/>
<comment type="catalytic activity">
    <reaction evidence="12 13">
        <text>phosphoenolpyruvate + UDP-N-acetyl-alpha-D-glucosamine = UDP-N-acetyl-3-O-(1-carboxyvinyl)-alpha-D-glucosamine + phosphate</text>
        <dbReference type="Rhea" id="RHEA:18681"/>
        <dbReference type="ChEBI" id="CHEBI:43474"/>
        <dbReference type="ChEBI" id="CHEBI:57705"/>
        <dbReference type="ChEBI" id="CHEBI:58702"/>
        <dbReference type="ChEBI" id="CHEBI:68483"/>
        <dbReference type="EC" id="2.5.1.7"/>
    </reaction>
</comment>